<keyword evidence="4" id="KW-1185">Reference proteome</keyword>
<organism evidence="3 4">
    <name type="scientific">Flavilitoribacter nigricans (strain ATCC 23147 / DSM 23189 / NBRC 102662 / NCIMB 1420 / SS-2)</name>
    <name type="common">Lewinella nigricans</name>
    <dbReference type="NCBI Taxonomy" id="1122177"/>
    <lineage>
        <taxon>Bacteria</taxon>
        <taxon>Pseudomonadati</taxon>
        <taxon>Bacteroidota</taxon>
        <taxon>Saprospiria</taxon>
        <taxon>Saprospirales</taxon>
        <taxon>Lewinellaceae</taxon>
        <taxon>Flavilitoribacter</taxon>
    </lineage>
</organism>
<dbReference type="EMBL" id="PDUD01000018">
    <property type="protein sequence ID" value="PHN06194.1"/>
    <property type="molecule type" value="Genomic_DNA"/>
</dbReference>
<sequence>MKLIRFYTLLALCFLSFYGVQAQNSSLCVPAEIAVREGDTTITCEPGAIMWIRFRTSRVNTPYGFIVTQEDGTILRVSISDKVSFDGLPGGNLRVYAFSYIGLVLAEEGGNIFDSNLASVCSAVSPNYIGVLNIVPEGGTVESGNGRSTEYICTDDELPDLLSFTTSEVNEPIYAYLVTDENDQLLSISEDGNVDFTNASQGVCRVYGIAYTGGLIVEAGQNIHETELAEGCYDVSDNYVSVVRTQPEGGTITADGGTEDVQACDYPEATNVVITLGNDNDQTFNYAYILSDEAETTFTVVEGNTINLSELPMGNSRVRGISFAGELTGASGTYPDFTDVQTGCFDISDNFITLTRTFVDGGQVALADGSTEVRPCGIDELPDSFSFQTTSTAQEGYAWILTGDNNFIKGIYTENLISIDEFDDEDDFRVRGLSYSGNILPVIGQELKEADLTDGCYQVSENFITITRIRPEGGSVTLADGSNAFTGCDSPDTFGQTILNLSNTGDAEFSYTYLLTDTDNNILQIIEGEAIPLSDLPKGTSRIWGLNYEGVLMAQPGDNAATATLVDGCSDLSDDFIEVERIVVDGGDLTILNGDTEALTCGNDDIPDAFTFTSTTTATDQPYVLVVTDVNNRVFSTVNGGIIDFDLFAPRTYRIWGLSYTGTLNVPFGSILTNIAPSDGCYDLSNSFATIRQEEVNGGQLQFTGGGTEKFTCPGDGNPDVLTYLHNGFSSDGYVYLVTDSDNIILATTTESNFDFDGAPEGICRIWGLAYSGTLNAPVGEQADTLLFSNECYSLSENFLQVVREVPTGGTIDLVDGDDIIYTCPGDGQSDILEFTTNSTYPGIYIYLITTEDNRVLDVSFTGKYDFDFAEPGNCRVYGVAFTGNWIIQSGSLITEDPLSDDCWGISDNFITVVRETPTGGAMTFADGSDIQYTCPGDGRSDLLEFSSDSDFPGSFIYLITNENNELLMSTTEPSFDFDEADLGTCRIYGLAYTGDLLVQTGDDITQANLSDDCFDLSGNYLSVVRDTPDAGTISTPGGDNLTLCVGDAFADVVQLSVEGASNSQYAYLITDESGFLIAAITDTEFDFNNAVGGICRIYGMAYTGEIIAVPGDNINDVPVSSDCFSISENFITLNRLSVDGSTIFTGSGSTDVEYVCSGDGVADPITFQNGNNDPQVNYQYLITTATNSILGEVNGNTIDVEGSPFDTLRIWGVAYIGTPTLPIGMDITTVMLSDSCYDTSDNYITLINGLPEGGMISDSEGSTDLRVCIGGTSGIVDFATTSTAIVGYTYIITTPDSAILGTAEAGTVDFNTYEVGDYLVHGLSYTGSLNFEVGDTLDQVDLATSCYELSTNSVQVERTPPLDAGTITSAFGNPLYVCLDDGMGDIGAFETTSTDPNYRFVITDTLNNILIPDIGGNVVDFNKANPGFFRVWGVSFTGDFIAGFGMNILEAQLSDQCSAVSANYISLVNDHFDGGTVSTEDGETEISIISGDGIEDVIAFDSTGTSGVSYTYVITDENNAILGVPAGDTQDFEGASEGICRVWGLSYSGEVIAEVGDTLGQVMMSSGCFVLSENFVMVERVGPGSPYVIQVPFNTVTNRLKLQLYPNPVSKSLNIHLKALFEDLDLEGAISIEVFDLSGRRLIGRQENMVEQVSTFTLDVEELPIGMYVLRVTNGGTSAQQRFFRQ</sequence>
<evidence type="ECO:0000256" key="1">
    <source>
        <dbReference type="SAM" id="SignalP"/>
    </source>
</evidence>
<evidence type="ECO:0000313" key="4">
    <source>
        <dbReference type="Proteomes" id="UP000223913"/>
    </source>
</evidence>
<feature type="domain" description="Secretion system C-terminal sorting" evidence="2">
    <location>
        <begin position="1605"/>
        <end position="1683"/>
    </location>
</feature>
<reference evidence="3 4" key="1">
    <citation type="submission" date="2017-10" db="EMBL/GenBank/DDBJ databases">
        <title>The draft genome sequence of Lewinella nigricans NBRC 102662.</title>
        <authorList>
            <person name="Wang K."/>
        </authorList>
    </citation>
    <scope>NUCLEOTIDE SEQUENCE [LARGE SCALE GENOMIC DNA]</scope>
    <source>
        <strain evidence="3 4">NBRC 102662</strain>
    </source>
</reference>
<dbReference type="InterPro" id="IPR026444">
    <property type="entry name" value="Secre_tail"/>
</dbReference>
<comment type="caution">
    <text evidence="3">The sequence shown here is derived from an EMBL/GenBank/DDBJ whole genome shotgun (WGS) entry which is preliminary data.</text>
</comment>
<protein>
    <recommendedName>
        <fullName evidence="2">Secretion system C-terminal sorting domain-containing protein</fullName>
    </recommendedName>
</protein>
<dbReference type="Pfam" id="PF18962">
    <property type="entry name" value="Por_Secre_tail"/>
    <property type="match status" value="1"/>
</dbReference>
<dbReference type="Proteomes" id="UP000223913">
    <property type="component" value="Unassembled WGS sequence"/>
</dbReference>
<evidence type="ECO:0000313" key="3">
    <source>
        <dbReference type="EMBL" id="PHN06194.1"/>
    </source>
</evidence>
<name>A0A2D0NCF5_FLAN2</name>
<gene>
    <name evidence="3" type="ORF">CRP01_11470</name>
</gene>
<keyword evidence="1" id="KW-0732">Signal</keyword>
<dbReference type="OrthoDB" id="1013900at2"/>
<feature type="chain" id="PRO_5012383999" description="Secretion system C-terminal sorting domain-containing protein" evidence="1">
    <location>
        <begin position="23"/>
        <end position="1687"/>
    </location>
</feature>
<dbReference type="RefSeq" id="WP_099150178.1">
    <property type="nucleotide sequence ID" value="NZ_PDUD01000018.1"/>
</dbReference>
<dbReference type="NCBIfam" id="TIGR04183">
    <property type="entry name" value="Por_Secre_tail"/>
    <property type="match status" value="1"/>
</dbReference>
<accession>A0A2D0NCF5</accession>
<feature type="signal peptide" evidence="1">
    <location>
        <begin position="1"/>
        <end position="22"/>
    </location>
</feature>
<evidence type="ECO:0000259" key="2">
    <source>
        <dbReference type="Pfam" id="PF18962"/>
    </source>
</evidence>
<proteinExistence type="predicted"/>